<evidence type="ECO:0000313" key="1">
    <source>
        <dbReference type="EMBL" id="KAG9460032.1"/>
    </source>
</evidence>
<keyword evidence="2" id="KW-1185">Reference proteome</keyword>
<sequence length="141" mass="16290">MLTRLLLPTELQRTLLKIIFQGHTYRINRKLLPVQQCLEQDGCNRARDDRVHGVLHWVIDIGEHQVDCFFPEKTAEEVAKSTDFEAASVGCGAEESPPQSLADTIAEGLWDLYFGGYSRWQYRSSVEYEEDSEEKGIRQKW</sequence>
<protein>
    <submittedName>
        <fullName evidence="1">Uncharacterized protein</fullName>
    </submittedName>
</protein>
<proteinExistence type="predicted"/>
<organism evidence="1 2">
    <name type="scientific">Aristolochia fimbriata</name>
    <name type="common">White veined hardy Dutchman's pipe vine</name>
    <dbReference type="NCBI Taxonomy" id="158543"/>
    <lineage>
        <taxon>Eukaryota</taxon>
        <taxon>Viridiplantae</taxon>
        <taxon>Streptophyta</taxon>
        <taxon>Embryophyta</taxon>
        <taxon>Tracheophyta</taxon>
        <taxon>Spermatophyta</taxon>
        <taxon>Magnoliopsida</taxon>
        <taxon>Magnoliidae</taxon>
        <taxon>Piperales</taxon>
        <taxon>Aristolochiaceae</taxon>
        <taxon>Aristolochia</taxon>
    </lineage>
</organism>
<dbReference type="Proteomes" id="UP000825729">
    <property type="component" value="Unassembled WGS sequence"/>
</dbReference>
<name>A0AAV7FHT4_ARIFI</name>
<comment type="caution">
    <text evidence="1">The sequence shown here is derived from an EMBL/GenBank/DDBJ whole genome shotgun (WGS) entry which is preliminary data.</text>
</comment>
<evidence type="ECO:0000313" key="2">
    <source>
        <dbReference type="Proteomes" id="UP000825729"/>
    </source>
</evidence>
<dbReference type="EMBL" id="JAINDJ010000002">
    <property type="protein sequence ID" value="KAG9460032.1"/>
    <property type="molecule type" value="Genomic_DNA"/>
</dbReference>
<dbReference type="AlphaFoldDB" id="A0AAV7FHT4"/>
<gene>
    <name evidence="1" type="ORF">H6P81_004540</name>
</gene>
<accession>A0AAV7FHT4</accession>
<reference evidence="1 2" key="1">
    <citation type="submission" date="2021-07" db="EMBL/GenBank/DDBJ databases">
        <title>The Aristolochia fimbriata genome: insights into angiosperm evolution, floral development and chemical biosynthesis.</title>
        <authorList>
            <person name="Jiao Y."/>
        </authorList>
    </citation>
    <scope>NUCLEOTIDE SEQUENCE [LARGE SCALE GENOMIC DNA]</scope>
    <source>
        <strain evidence="1">IBCAS-2021</strain>
        <tissue evidence="1">Leaf</tissue>
    </source>
</reference>